<name>A0ABS2ZEU2_9BACL</name>
<evidence type="ECO:0000313" key="3">
    <source>
        <dbReference type="EMBL" id="MBN3546700.1"/>
    </source>
</evidence>
<dbReference type="InterPro" id="IPR050266">
    <property type="entry name" value="AB_hydrolase_sf"/>
</dbReference>
<proteinExistence type="predicted"/>
<dbReference type="PANTHER" id="PTHR43798:SF31">
    <property type="entry name" value="AB HYDROLASE SUPERFAMILY PROTEIN YCLE"/>
    <property type="match status" value="1"/>
</dbReference>
<dbReference type="Gene3D" id="3.40.50.1820">
    <property type="entry name" value="alpha/beta hydrolase"/>
    <property type="match status" value="1"/>
</dbReference>
<dbReference type="Proteomes" id="UP001319060">
    <property type="component" value="Unassembled WGS sequence"/>
</dbReference>
<sequence length="282" mass="33075">MKRYFINNRNKNIHITEWGDKKNPVIFCLHGLGGSSLTFIEVADQLKGEYRLISVDAPGHGKTDQLESTKDYEMPNLTDWLNEILDILEVEQFYFLSHSWGSFVSLFYLMKYPQRVKGTILIDGGYQTKRLMDQTMEEEVAYYEKDFEEYVFDNWNDYFNTEKAAYTRWSPMIEIAVKDLAVEKEGKIYWHARGTTAANIIRAMHKHETVDIYEKLPSSILLLRATLPNSWNEYRNKTAKIFGEKTKGTVKLIPDSTHMLHWDYPEIVVEEIRKNWSVSQSS</sequence>
<gene>
    <name evidence="3" type="ORF">JYA64_15440</name>
</gene>
<keyword evidence="4" id="KW-1185">Reference proteome</keyword>
<feature type="domain" description="AB hydrolase-1" evidence="2">
    <location>
        <begin position="24"/>
        <end position="171"/>
    </location>
</feature>
<dbReference type="PANTHER" id="PTHR43798">
    <property type="entry name" value="MONOACYLGLYCEROL LIPASE"/>
    <property type="match status" value="1"/>
</dbReference>
<dbReference type="RefSeq" id="WP_188401004.1">
    <property type="nucleotide sequence ID" value="NZ_BMCE01000001.1"/>
</dbReference>
<dbReference type="EMBL" id="JAFHKS010000044">
    <property type="protein sequence ID" value="MBN3546700.1"/>
    <property type="molecule type" value="Genomic_DNA"/>
</dbReference>
<organism evidence="3 4">
    <name type="scientific">Fictibacillus barbaricus</name>
    <dbReference type="NCBI Taxonomy" id="182136"/>
    <lineage>
        <taxon>Bacteria</taxon>
        <taxon>Bacillati</taxon>
        <taxon>Bacillota</taxon>
        <taxon>Bacilli</taxon>
        <taxon>Bacillales</taxon>
        <taxon>Fictibacillaceae</taxon>
        <taxon>Fictibacillus</taxon>
    </lineage>
</organism>
<comment type="caution">
    <text evidence="3">The sequence shown here is derived from an EMBL/GenBank/DDBJ whole genome shotgun (WGS) entry which is preliminary data.</text>
</comment>
<dbReference type="InterPro" id="IPR029058">
    <property type="entry name" value="AB_hydrolase_fold"/>
</dbReference>
<evidence type="ECO:0000259" key="2">
    <source>
        <dbReference type="Pfam" id="PF00561"/>
    </source>
</evidence>
<dbReference type="Pfam" id="PF00561">
    <property type="entry name" value="Abhydrolase_1"/>
    <property type="match status" value="1"/>
</dbReference>
<dbReference type="InterPro" id="IPR000073">
    <property type="entry name" value="AB_hydrolase_1"/>
</dbReference>
<dbReference type="PRINTS" id="PR00412">
    <property type="entry name" value="EPOXHYDRLASE"/>
</dbReference>
<dbReference type="PRINTS" id="PR00111">
    <property type="entry name" value="ABHYDROLASE"/>
</dbReference>
<keyword evidence="1 3" id="KW-0378">Hydrolase</keyword>
<accession>A0ABS2ZEU2</accession>
<reference evidence="3 4" key="1">
    <citation type="submission" date="2021-01" db="EMBL/GenBank/DDBJ databases">
        <title>Genome Sequencing of Type Strains.</title>
        <authorList>
            <person name="Lemaire J.F."/>
            <person name="Inderbitzin P."/>
            <person name="Collins S.B."/>
            <person name="Wespe N."/>
            <person name="Knight-Connoni V."/>
        </authorList>
    </citation>
    <scope>NUCLEOTIDE SEQUENCE [LARGE SCALE GENOMIC DNA]</scope>
    <source>
        <strain evidence="3 4">DSM 14730</strain>
    </source>
</reference>
<dbReference type="SUPFAM" id="SSF53474">
    <property type="entry name" value="alpha/beta-Hydrolases"/>
    <property type="match status" value="1"/>
</dbReference>
<evidence type="ECO:0000256" key="1">
    <source>
        <dbReference type="ARBA" id="ARBA00022801"/>
    </source>
</evidence>
<dbReference type="GO" id="GO:0016787">
    <property type="term" value="F:hydrolase activity"/>
    <property type="evidence" value="ECO:0007669"/>
    <property type="project" value="UniProtKB-KW"/>
</dbReference>
<dbReference type="InterPro" id="IPR000639">
    <property type="entry name" value="Epox_hydrolase-like"/>
</dbReference>
<protein>
    <submittedName>
        <fullName evidence="3">Alpha/beta hydrolase</fullName>
    </submittedName>
</protein>
<evidence type="ECO:0000313" key="4">
    <source>
        <dbReference type="Proteomes" id="UP001319060"/>
    </source>
</evidence>